<gene>
    <name evidence="1" type="ORF">g.49892</name>
</gene>
<sequence length="123" mass="14311">FDLLREGETPALGDCKQYGEKLLELKGIHQDVVQRLKDAHQKNATRYNLRRRQEEFKDGDLVLKRNYVQSDATKNFSAKLAHRYVGPFVITKKTSSLIYTLADMIGNGKGNWHISDLKRYNQW</sequence>
<proteinExistence type="predicted"/>
<accession>A0A1B6KET7</accession>
<reference evidence="1" key="1">
    <citation type="submission" date="2015-11" db="EMBL/GenBank/DDBJ databases">
        <title>De novo transcriptome assembly of four potential Pierce s Disease insect vectors from Arizona vineyards.</title>
        <authorList>
            <person name="Tassone E.E."/>
        </authorList>
    </citation>
    <scope>NUCLEOTIDE SEQUENCE</scope>
</reference>
<organism evidence="1">
    <name type="scientific">Graphocephala atropunctata</name>
    <dbReference type="NCBI Taxonomy" id="36148"/>
    <lineage>
        <taxon>Eukaryota</taxon>
        <taxon>Metazoa</taxon>
        <taxon>Ecdysozoa</taxon>
        <taxon>Arthropoda</taxon>
        <taxon>Hexapoda</taxon>
        <taxon>Insecta</taxon>
        <taxon>Pterygota</taxon>
        <taxon>Neoptera</taxon>
        <taxon>Paraneoptera</taxon>
        <taxon>Hemiptera</taxon>
        <taxon>Auchenorrhyncha</taxon>
        <taxon>Membracoidea</taxon>
        <taxon>Cicadellidae</taxon>
        <taxon>Cicadellinae</taxon>
        <taxon>Cicadellini</taxon>
        <taxon>Graphocephala</taxon>
    </lineage>
</organism>
<name>A0A1B6KET7_9HEMI</name>
<dbReference type="EMBL" id="GEBQ01030283">
    <property type="protein sequence ID" value="JAT09694.1"/>
    <property type="molecule type" value="Transcribed_RNA"/>
</dbReference>
<evidence type="ECO:0000313" key="1">
    <source>
        <dbReference type="EMBL" id="JAT09694.1"/>
    </source>
</evidence>
<feature type="non-terminal residue" evidence="1">
    <location>
        <position position="1"/>
    </location>
</feature>
<dbReference type="AlphaFoldDB" id="A0A1B6KET7"/>
<protein>
    <recommendedName>
        <fullName evidence="2">Integrase zinc-binding domain-containing protein</fullName>
    </recommendedName>
</protein>
<evidence type="ECO:0008006" key="2">
    <source>
        <dbReference type="Google" id="ProtNLM"/>
    </source>
</evidence>